<evidence type="ECO:0000259" key="1">
    <source>
        <dbReference type="Pfam" id="PF05193"/>
    </source>
</evidence>
<name>A0A6I6GX25_9BACT</name>
<evidence type="ECO:0000313" key="3">
    <source>
        <dbReference type="Proteomes" id="UP000426027"/>
    </source>
</evidence>
<dbReference type="PANTHER" id="PTHR11851">
    <property type="entry name" value="METALLOPROTEASE"/>
    <property type="match status" value="1"/>
</dbReference>
<dbReference type="EMBL" id="CP046566">
    <property type="protein sequence ID" value="QGW29659.1"/>
    <property type="molecule type" value="Genomic_DNA"/>
</dbReference>
<dbReference type="InterPro" id="IPR007863">
    <property type="entry name" value="Peptidase_M16_C"/>
</dbReference>
<dbReference type="InterPro" id="IPR011249">
    <property type="entry name" value="Metalloenz_LuxS/M16"/>
</dbReference>
<gene>
    <name evidence="2" type="ORF">GLV81_17425</name>
</gene>
<proteinExistence type="predicted"/>
<dbReference type="RefSeq" id="WP_157480073.1">
    <property type="nucleotide sequence ID" value="NZ_CP046566.1"/>
</dbReference>
<accession>A0A6I6GX25</accession>
<dbReference type="AlphaFoldDB" id="A0A6I6GX25"/>
<feature type="domain" description="Peptidase M16 C-terminal" evidence="1">
    <location>
        <begin position="184"/>
        <end position="362"/>
    </location>
</feature>
<dbReference type="SUPFAM" id="SSF63411">
    <property type="entry name" value="LuxS/MPP-like metallohydrolase"/>
    <property type="match status" value="2"/>
</dbReference>
<dbReference type="Gene3D" id="3.30.830.10">
    <property type="entry name" value="Metalloenzyme, LuxS/M16 peptidase-like"/>
    <property type="match status" value="2"/>
</dbReference>
<evidence type="ECO:0000313" key="2">
    <source>
        <dbReference type="EMBL" id="QGW29659.1"/>
    </source>
</evidence>
<dbReference type="GO" id="GO:0046872">
    <property type="term" value="F:metal ion binding"/>
    <property type="evidence" value="ECO:0007669"/>
    <property type="project" value="InterPro"/>
</dbReference>
<protein>
    <submittedName>
        <fullName evidence="2">Insulinase family protein</fullName>
    </submittedName>
</protein>
<sequence>MPDRHTAPLIKNAVDFSFQLKPVNIWTLNNGVQVYALHAGEEAVLQLEWVFLAGNSHEPANMVASATNFLLKNGTSRRSAFDINEHFDFYGSYLNRNCYNETSNITLHSLSKHLSHLLPVVREILTDAIFPQEELDIFVTNSKQRLQVNLQKCDFVANREIDVHLYGSNHPYGKYSSAEALDALQRDALLQFYQQHYQQGHCVLFVAGQLPEDLFDQLNAQFGDLPLKPAVFTKASPLVLPQQVTGERHIRISNDPNGVQGAIRMARNFPNRHHPDFQGVSVLNTVFGGFFGSRLMSNIREEKGYTYGIYSYLQNHVEQSAWMISTEAGRDVCEATIAEVYKEMELLRNEPVDEEELLLVRNYMLGSILGDLDGPFQIIGRWKSYVLHGVDEQYFYNAIENIKTISAGQLQELANRYLQPELFYEMVVV</sequence>
<organism evidence="2 3">
    <name type="scientific">Phnomibacter ginsenosidimutans</name>
    <dbReference type="NCBI Taxonomy" id="2676868"/>
    <lineage>
        <taxon>Bacteria</taxon>
        <taxon>Pseudomonadati</taxon>
        <taxon>Bacteroidota</taxon>
        <taxon>Chitinophagia</taxon>
        <taxon>Chitinophagales</taxon>
        <taxon>Chitinophagaceae</taxon>
        <taxon>Phnomibacter</taxon>
    </lineage>
</organism>
<dbReference type="KEGG" id="fls:GLV81_17425"/>
<reference evidence="2 3" key="1">
    <citation type="submission" date="2019-11" db="EMBL/GenBank/DDBJ databases">
        <authorList>
            <person name="Im W.T."/>
        </authorList>
    </citation>
    <scope>NUCLEOTIDE SEQUENCE [LARGE SCALE GENOMIC DNA]</scope>
    <source>
        <strain evidence="2 3">SB-02</strain>
    </source>
</reference>
<dbReference type="Pfam" id="PF05193">
    <property type="entry name" value="Peptidase_M16_C"/>
    <property type="match status" value="1"/>
</dbReference>
<dbReference type="InterPro" id="IPR050361">
    <property type="entry name" value="MPP/UQCRC_Complex"/>
</dbReference>
<keyword evidence="3" id="KW-1185">Reference proteome</keyword>
<dbReference type="PANTHER" id="PTHR11851:SF224">
    <property type="entry name" value="PROCESSING PROTEASE"/>
    <property type="match status" value="1"/>
</dbReference>
<dbReference type="Proteomes" id="UP000426027">
    <property type="component" value="Chromosome"/>
</dbReference>